<dbReference type="AlphaFoldDB" id="A0AAN6Y1R6"/>
<feature type="region of interest" description="Disordered" evidence="1">
    <location>
        <begin position="33"/>
        <end position="75"/>
    </location>
</feature>
<name>A0AAN6Y1R6_9PEZI</name>
<feature type="compositionally biased region" description="Polar residues" evidence="1">
    <location>
        <begin position="57"/>
        <end position="70"/>
    </location>
</feature>
<reference evidence="2" key="2">
    <citation type="submission" date="2023-05" db="EMBL/GenBank/DDBJ databases">
        <authorList>
            <consortium name="Lawrence Berkeley National Laboratory"/>
            <person name="Steindorff A."/>
            <person name="Hensen N."/>
            <person name="Bonometti L."/>
            <person name="Westerberg I."/>
            <person name="Brannstrom I.O."/>
            <person name="Guillou S."/>
            <person name="Cros-Aarteil S."/>
            <person name="Calhoun S."/>
            <person name="Haridas S."/>
            <person name="Kuo A."/>
            <person name="Mondo S."/>
            <person name="Pangilinan J."/>
            <person name="Riley R."/>
            <person name="Labutti K."/>
            <person name="Andreopoulos B."/>
            <person name="Lipzen A."/>
            <person name="Chen C."/>
            <person name="Yanf M."/>
            <person name="Daum C."/>
            <person name="Ng V."/>
            <person name="Clum A."/>
            <person name="Ohm R."/>
            <person name="Martin F."/>
            <person name="Silar P."/>
            <person name="Natvig D."/>
            <person name="Lalanne C."/>
            <person name="Gautier V."/>
            <person name="Ament-Velasquez S.L."/>
            <person name="Kruys A."/>
            <person name="Hutchinson M.I."/>
            <person name="Powell A.J."/>
            <person name="Barry K."/>
            <person name="Miller A.N."/>
            <person name="Grigoriev I.V."/>
            <person name="Debuchy R."/>
            <person name="Gladieux P."/>
            <person name="Thoren M.H."/>
            <person name="Johannesson H."/>
        </authorList>
    </citation>
    <scope>NUCLEOTIDE SEQUENCE</scope>
    <source>
        <strain evidence="2">PSN293</strain>
    </source>
</reference>
<sequence>MSPLKNSLAKTMPGYERSPHYGFRSRTRMFRVPDDEGRHDSDSDATVTDTHCWGDENGSNSHPTDDSVNGDSEEAGFFGANEGDKKLAIVRWSSHSVPRTQTSRPSEPNCRVSYFRKFSQAIQRLIAFEEDLWQCMDYWIDLCTDAPIIRRARVEGRKQLSIEIRDLIALVLFGLLGAEHRLDEKQAKECQHNPHEKTDTNHLPKTILVPQPFDHCLQSLLKPVSPRSSHRILGISVAWGAWQSAEDGVEVECLDRVGQAMREVLVKCHVKNNLRLALSITNEEKKGGTTKLPTWLSSCGGGAGARGGAGVGLAPLTAVRRPSTILRTDETQW</sequence>
<proteinExistence type="predicted"/>
<dbReference type="Proteomes" id="UP001301769">
    <property type="component" value="Unassembled WGS sequence"/>
</dbReference>
<evidence type="ECO:0000256" key="1">
    <source>
        <dbReference type="SAM" id="MobiDB-lite"/>
    </source>
</evidence>
<feature type="compositionally biased region" description="Basic and acidic residues" evidence="1">
    <location>
        <begin position="33"/>
        <end position="42"/>
    </location>
</feature>
<organism evidence="2 3">
    <name type="scientific">Rhypophila decipiens</name>
    <dbReference type="NCBI Taxonomy" id="261697"/>
    <lineage>
        <taxon>Eukaryota</taxon>
        <taxon>Fungi</taxon>
        <taxon>Dikarya</taxon>
        <taxon>Ascomycota</taxon>
        <taxon>Pezizomycotina</taxon>
        <taxon>Sordariomycetes</taxon>
        <taxon>Sordariomycetidae</taxon>
        <taxon>Sordariales</taxon>
        <taxon>Naviculisporaceae</taxon>
        <taxon>Rhypophila</taxon>
    </lineage>
</organism>
<dbReference type="EMBL" id="MU858174">
    <property type="protein sequence ID" value="KAK4210465.1"/>
    <property type="molecule type" value="Genomic_DNA"/>
</dbReference>
<protein>
    <submittedName>
        <fullName evidence="2">Uncharacterized protein</fullName>
    </submittedName>
</protein>
<reference evidence="2" key="1">
    <citation type="journal article" date="2023" name="Mol. Phylogenet. Evol.">
        <title>Genome-scale phylogeny and comparative genomics of the fungal order Sordariales.</title>
        <authorList>
            <person name="Hensen N."/>
            <person name="Bonometti L."/>
            <person name="Westerberg I."/>
            <person name="Brannstrom I.O."/>
            <person name="Guillou S."/>
            <person name="Cros-Aarteil S."/>
            <person name="Calhoun S."/>
            <person name="Haridas S."/>
            <person name="Kuo A."/>
            <person name="Mondo S."/>
            <person name="Pangilinan J."/>
            <person name="Riley R."/>
            <person name="LaButti K."/>
            <person name="Andreopoulos B."/>
            <person name="Lipzen A."/>
            <person name="Chen C."/>
            <person name="Yan M."/>
            <person name="Daum C."/>
            <person name="Ng V."/>
            <person name="Clum A."/>
            <person name="Steindorff A."/>
            <person name="Ohm R.A."/>
            <person name="Martin F."/>
            <person name="Silar P."/>
            <person name="Natvig D.O."/>
            <person name="Lalanne C."/>
            <person name="Gautier V."/>
            <person name="Ament-Velasquez S.L."/>
            <person name="Kruys A."/>
            <person name="Hutchinson M.I."/>
            <person name="Powell A.J."/>
            <person name="Barry K."/>
            <person name="Miller A.N."/>
            <person name="Grigoriev I.V."/>
            <person name="Debuchy R."/>
            <person name="Gladieux P."/>
            <person name="Hiltunen Thoren M."/>
            <person name="Johannesson H."/>
        </authorList>
    </citation>
    <scope>NUCLEOTIDE SEQUENCE</scope>
    <source>
        <strain evidence="2">PSN293</strain>
    </source>
</reference>
<comment type="caution">
    <text evidence="2">The sequence shown here is derived from an EMBL/GenBank/DDBJ whole genome shotgun (WGS) entry which is preliminary data.</text>
</comment>
<keyword evidence="3" id="KW-1185">Reference proteome</keyword>
<gene>
    <name evidence="2" type="ORF">QBC37DRAFT_448293</name>
</gene>
<evidence type="ECO:0000313" key="2">
    <source>
        <dbReference type="EMBL" id="KAK4210465.1"/>
    </source>
</evidence>
<accession>A0AAN6Y1R6</accession>
<evidence type="ECO:0000313" key="3">
    <source>
        <dbReference type="Proteomes" id="UP001301769"/>
    </source>
</evidence>
<feature type="region of interest" description="Disordered" evidence="1">
    <location>
        <begin position="1"/>
        <end position="21"/>
    </location>
</feature>